<dbReference type="EMBL" id="JAGMVJ010000013">
    <property type="protein sequence ID" value="KAH7083600.1"/>
    <property type="molecule type" value="Genomic_DNA"/>
</dbReference>
<dbReference type="OrthoDB" id="3862662at2759"/>
<keyword evidence="5" id="KW-0539">Nucleus</keyword>
<dbReference type="GO" id="GO:0000981">
    <property type="term" value="F:DNA-binding transcription factor activity, RNA polymerase II-specific"/>
    <property type="evidence" value="ECO:0007669"/>
    <property type="project" value="InterPro"/>
</dbReference>
<dbReference type="GO" id="GO:0008270">
    <property type="term" value="F:zinc ion binding"/>
    <property type="evidence" value="ECO:0007669"/>
    <property type="project" value="InterPro"/>
</dbReference>
<comment type="caution">
    <text evidence="8">The sequence shown here is derived from an EMBL/GenBank/DDBJ whole genome shotgun (WGS) entry which is preliminary data.</text>
</comment>
<reference evidence="8" key="1">
    <citation type="journal article" date="2021" name="Nat. Commun.">
        <title>Genetic determinants of endophytism in the Arabidopsis root mycobiome.</title>
        <authorList>
            <person name="Mesny F."/>
            <person name="Miyauchi S."/>
            <person name="Thiergart T."/>
            <person name="Pickel B."/>
            <person name="Atanasova L."/>
            <person name="Karlsson M."/>
            <person name="Huettel B."/>
            <person name="Barry K.W."/>
            <person name="Haridas S."/>
            <person name="Chen C."/>
            <person name="Bauer D."/>
            <person name="Andreopoulos W."/>
            <person name="Pangilinan J."/>
            <person name="LaButti K."/>
            <person name="Riley R."/>
            <person name="Lipzen A."/>
            <person name="Clum A."/>
            <person name="Drula E."/>
            <person name="Henrissat B."/>
            <person name="Kohler A."/>
            <person name="Grigoriev I.V."/>
            <person name="Martin F.M."/>
            <person name="Hacquard S."/>
        </authorList>
    </citation>
    <scope>NUCLEOTIDE SEQUENCE</scope>
    <source>
        <strain evidence="8">MPI-SDFR-AT-0120</strain>
    </source>
</reference>
<protein>
    <submittedName>
        <fullName evidence="8">Fungal-specific transcription factor domain-containing protein</fullName>
    </submittedName>
</protein>
<name>A0A8K0VX04_9PLEO</name>
<evidence type="ECO:0000313" key="9">
    <source>
        <dbReference type="Proteomes" id="UP000813461"/>
    </source>
</evidence>
<accession>A0A8K0VX04</accession>
<dbReference type="Pfam" id="PF04082">
    <property type="entry name" value="Fungal_trans"/>
    <property type="match status" value="1"/>
</dbReference>
<dbReference type="InterPro" id="IPR001138">
    <property type="entry name" value="Zn2Cys6_DnaBD"/>
</dbReference>
<dbReference type="InterPro" id="IPR036864">
    <property type="entry name" value="Zn2-C6_fun-type_DNA-bd_sf"/>
</dbReference>
<dbReference type="Proteomes" id="UP000813461">
    <property type="component" value="Unassembled WGS sequence"/>
</dbReference>
<keyword evidence="9" id="KW-1185">Reference proteome</keyword>
<dbReference type="SUPFAM" id="SSF57701">
    <property type="entry name" value="Zn2/Cys6 DNA-binding domain"/>
    <property type="match status" value="1"/>
</dbReference>
<evidence type="ECO:0000259" key="7">
    <source>
        <dbReference type="PROSITE" id="PS50048"/>
    </source>
</evidence>
<evidence type="ECO:0000256" key="3">
    <source>
        <dbReference type="ARBA" id="ARBA00023015"/>
    </source>
</evidence>
<dbReference type="InterPro" id="IPR050815">
    <property type="entry name" value="TF_fung"/>
</dbReference>
<keyword evidence="2" id="KW-0479">Metal-binding</keyword>
<dbReference type="PANTHER" id="PTHR47338:SF5">
    <property type="entry name" value="ZN(II)2CYS6 TRANSCRIPTION FACTOR (EUROFUNG)"/>
    <property type="match status" value="1"/>
</dbReference>
<dbReference type="PANTHER" id="PTHR47338">
    <property type="entry name" value="ZN(II)2CYS6 TRANSCRIPTION FACTOR (EUROFUNG)-RELATED"/>
    <property type="match status" value="1"/>
</dbReference>
<evidence type="ECO:0000256" key="4">
    <source>
        <dbReference type="ARBA" id="ARBA00023163"/>
    </source>
</evidence>
<evidence type="ECO:0000256" key="1">
    <source>
        <dbReference type="ARBA" id="ARBA00004123"/>
    </source>
</evidence>
<dbReference type="GO" id="GO:0005634">
    <property type="term" value="C:nucleus"/>
    <property type="evidence" value="ECO:0007669"/>
    <property type="project" value="UniProtKB-SubCell"/>
</dbReference>
<sequence>MTEVTTNEATIAQPQLLSRRACESCHKKKTKCDRKLPICSLCDRTSTICEFPSKRKRSAQSLQPWRKPPKRAADNDVDWLFPLFENDPLAAPSTDQTSPNFTGFFTVGDTLDYMAVRQSQNLDLPSQQRAHSSARDLVDFTPSNLLLEHTSLPPPPTYSGSSDGNSSKSDSPRNYSRSTSLFTHLMDLFFDNVQPWLPILHKTRFFRRYGDRLNNVDPFKDLASDEALLLSTAFSLAARFSSHDLLAHTPAVDRGQDFFETASDYLSKCRALTSPTLAYLQGSIMYSFYSYNRGVFLQGWIHTAVCIQLAYELGLDSMDDEDSNAVQYKTWSEKEEMRRAWWLVWELDTFGSIVSSRPSMIDCTRMSVFLPVSDEQWFSDVEMTSARLLTNPGTCWKSLDHSENQSARAWFLVANHLQSLIQTSRQRKDGISPEMQIRLENDISCTKLAFPPSMLLDTDRANSGAADKHDKNWVIGTHIMLLSASWYMRGIDARTTGESPLPNSFAFEKARILSKWRQEEIAIAHPFFTLLLVNAFSDHHDGQAVDSMSLSSCRDLSRLLLRQFSFKWNIGLVALRVDEIWEHVDASTSPDEQMIKRYSTCFVTQSPKSSNLSGSI</sequence>
<dbReference type="GO" id="GO:0003677">
    <property type="term" value="F:DNA binding"/>
    <property type="evidence" value="ECO:0007669"/>
    <property type="project" value="InterPro"/>
</dbReference>
<comment type="subcellular location">
    <subcellularLocation>
        <location evidence="1">Nucleus</location>
    </subcellularLocation>
</comment>
<feature type="compositionally biased region" description="Low complexity" evidence="6">
    <location>
        <begin position="159"/>
        <end position="169"/>
    </location>
</feature>
<dbReference type="PROSITE" id="PS50048">
    <property type="entry name" value="ZN2_CY6_FUNGAL_2"/>
    <property type="match status" value="1"/>
</dbReference>
<dbReference type="SMART" id="SM00066">
    <property type="entry name" value="GAL4"/>
    <property type="match status" value="1"/>
</dbReference>
<dbReference type="PROSITE" id="PS00463">
    <property type="entry name" value="ZN2_CY6_FUNGAL_1"/>
    <property type="match status" value="1"/>
</dbReference>
<organism evidence="8 9">
    <name type="scientific">Paraphoma chrysanthemicola</name>
    <dbReference type="NCBI Taxonomy" id="798071"/>
    <lineage>
        <taxon>Eukaryota</taxon>
        <taxon>Fungi</taxon>
        <taxon>Dikarya</taxon>
        <taxon>Ascomycota</taxon>
        <taxon>Pezizomycotina</taxon>
        <taxon>Dothideomycetes</taxon>
        <taxon>Pleosporomycetidae</taxon>
        <taxon>Pleosporales</taxon>
        <taxon>Pleosporineae</taxon>
        <taxon>Phaeosphaeriaceae</taxon>
        <taxon>Paraphoma</taxon>
    </lineage>
</organism>
<feature type="region of interest" description="Disordered" evidence="6">
    <location>
        <begin position="149"/>
        <end position="173"/>
    </location>
</feature>
<keyword evidence="4" id="KW-0804">Transcription</keyword>
<evidence type="ECO:0000313" key="8">
    <source>
        <dbReference type="EMBL" id="KAH7083600.1"/>
    </source>
</evidence>
<keyword evidence="3" id="KW-0805">Transcription regulation</keyword>
<evidence type="ECO:0000256" key="2">
    <source>
        <dbReference type="ARBA" id="ARBA00022723"/>
    </source>
</evidence>
<proteinExistence type="predicted"/>
<gene>
    <name evidence="8" type="ORF">FB567DRAFT_550657</name>
</gene>
<dbReference type="CDD" id="cd12148">
    <property type="entry name" value="fungal_TF_MHR"/>
    <property type="match status" value="1"/>
</dbReference>
<dbReference type="GO" id="GO:0006351">
    <property type="term" value="P:DNA-templated transcription"/>
    <property type="evidence" value="ECO:0007669"/>
    <property type="project" value="InterPro"/>
</dbReference>
<dbReference type="Gene3D" id="4.10.240.10">
    <property type="entry name" value="Zn(2)-C6 fungal-type DNA-binding domain"/>
    <property type="match status" value="1"/>
</dbReference>
<evidence type="ECO:0000256" key="6">
    <source>
        <dbReference type="SAM" id="MobiDB-lite"/>
    </source>
</evidence>
<dbReference type="CDD" id="cd00067">
    <property type="entry name" value="GAL4"/>
    <property type="match status" value="1"/>
</dbReference>
<dbReference type="Pfam" id="PF00172">
    <property type="entry name" value="Zn_clus"/>
    <property type="match status" value="1"/>
</dbReference>
<dbReference type="InterPro" id="IPR007219">
    <property type="entry name" value="XnlR_reg_dom"/>
</dbReference>
<dbReference type="SMART" id="SM00906">
    <property type="entry name" value="Fungal_trans"/>
    <property type="match status" value="1"/>
</dbReference>
<dbReference type="AlphaFoldDB" id="A0A8K0VX04"/>
<feature type="domain" description="Zn(2)-C6 fungal-type" evidence="7">
    <location>
        <begin position="21"/>
        <end position="51"/>
    </location>
</feature>
<evidence type="ECO:0000256" key="5">
    <source>
        <dbReference type="ARBA" id="ARBA00023242"/>
    </source>
</evidence>